<proteinExistence type="inferred from homology"/>
<dbReference type="SUPFAM" id="SSF56112">
    <property type="entry name" value="Protein kinase-like (PK-like)"/>
    <property type="match status" value="1"/>
</dbReference>
<dbReference type="CDD" id="cd05121">
    <property type="entry name" value="ABC1_ADCK3-like"/>
    <property type="match status" value="1"/>
</dbReference>
<dbReference type="Proteomes" id="UP001190700">
    <property type="component" value="Unassembled WGS sequence"/>
</dbReference>
<evidence type="ECO:0000313" key="3">
    <source>
        <dbReference type="EMBL" id="KAK3271188.1"/>
    </source>
</evidence>
<dbReference type="AlphaFoldDB" id="A0AAE0L3Z3"/>
<dbReference type="PANTHER" id="PTHR10566">
    <property type="entry name" value="CHAPERONE-ACTIVITY OF BC1 COMPLEX CABC1 -RELATED"/>
    <property type="match status" value="1"/>
</dbReference>
<organism evidence="3 4">
    <name type="scientific">Cymbomonas tetramitiformis</name>
    <dbReference type="NCBI Taxonomy" id="36881"/>
    <lineage>
        <taxon>Eukaryota</taxon>
        <taxon>Viridiplantae</taxon>
        <taxon>Chlorophyta</taxon>
        <taxon>Pyramimonadophyceae</taxon>
        <taxon>Pyramimonadales</taxon>
        <taxon>Pyramimonadaceae</taxon>
        <taxon>Cymbomonas</taxon>
    </lineage>
</organism>
<accession>A0AAE0L3Z3</accession>
<dbReference type="InterPro" id="IPR004147">
    <property type="entry name" value="ABC1_dom"/>
</dbReference>
<reference evidence="3 4" key="1">
    <citation type="journal article" date="2015" name="Genome Biol. Evol.">
        <title>Comparative Genomics of a Bacterivorous Green Alga Reveals Evolutionary Causalities and Consequences of Phago-Mixotrophic Mode of Nutrition.</title>
        <authorList>
            <person name="Burns J.A."/>
            <person name="Paasch A."/>
            <person name="Narechania A."/>
            <person name="Kim E."/>
        </authorList>
    </citation>
    <scope>NUCLEOTIDE SEQUENCE [LARGE SCALE GENOMIC DNA]</scope>
    <source>
        <strain evidence="3 4">PLY_AMNH</strain>
    </source>
</reference>
<evidence type="ECO:0000259" key="2">
    <source>
        <dbReference type="Pfam" id="PF03109"/>
    </source>
</evidence>
<name>A0AAE0L3Z3_9CHLO</name>
<dbReference type="InterPro" id="IPR011009">
    <property type="entry name" value="Kinase-like_dom_sf"/>
</dbReference>
<dbReference type="Pfam" id="PF03109">
    <property type="entry name" value="ABC1"/>
    <property type="match status" value="1"/>
</dbReference>
<sequence>MGSNEGFALLPGPLFGLSKVHYTAHKWKPITVFTRVAVIVGELGIIGARVWTKNSTVENRAAHLSRSFIRLGPAFVKLGQVLSTRTDILPAAMCAELSLLQDRMDVFPHVQALKVIERELGRPLTSVFDHIPDTPAAAASLGQVYQATMLGGQTVAVKVRRPGVVERLELDAHVLRTIAEAVQYLLPTRHGLVSLCDELIGRIFEEVDYRREAANAERFRRLCAGEFALRDGATFKVLVPKVRPLFTRHLEDKHKLSLPGTRLATEVPRDFRGLAKLSSGSDFPGTGCCQLQEGWQDAARMRTTPQTPVAVNC</sequence>
<gene>
    <name evidence="3" type="ORF">CYMTET_20447</name>
</gene>
<evidence type="ECO:0000256" key="1">
    <source>
        <dbReference type="ARBA" id="ARBA00009670"/>
    </source>
</evidence>
<comment type="caution">
    <text evidence="3">The sequence shown here is derived from an EMBL/GenBank/DDBJ whole genome shotgun (WGS) entry which is preliminary data.</text>
</comment>
<feature type="domain" description="ABC1 atypical kinase-like" evidence="2">
    <location>
        <begin position="100"/>
        <end position="245"/>
    </location>
</feature>
<dbReference type="EMBL" id="LGRX02009954">
    <property type="protein sequence ID" value="KAK3271188.1"/>
    <property type="molecule type" value="Genomic_DNA"/>
</dbReference>
<dbReference type="InterPro" id="IPR050154">
    <property type="entry name" value="UbiB_kinase"/>
</dbReference>
<evidence type="ECO:0000313" key="4">
    <source>
        <dbReference type="Proteomes" id="UP001190700"/>
    </source>
</evidence>
<dbReference type="PANTHER" id="PTHR10566:SF124">
    <property type="entry name" value="PROTEIN KINASE SUPERFAMILY PROTEIN"/>
    <property type="match status" value="1"/>
</dbReference>
<comment type="similarity">
    <text evidence="1">Belongs to the protein kinase superfamily. ADCK protein kinase family.</text>
</comment>
<protein>
    <recommendedName>
        <fullName evidence="2">ABC1 atypical kinase-like domain-containing protein</fullName>
    </recommendedName>
</protein>
<keyword evidence="4" id="KW-1185">Reference proteome</keyword>